<evidence type="ECO:0000313" key="1">
    <source>
        <dbReference type="EMBL" id="KAI5679877.1"/>
    </source>
</evidence>
<protein>
    <submittedName>
        <fullName evidence="1">Uncharacterized protein</fullName>
    </submittedName>
</protein>
<sequence length="223" mass="25393">MEVVGAGHPYVPADLELPDYVPVFLNQSTIVGVYLLTSMVIVSIVWIVSGLFPKISKLDRVLMCWWIFTGLTHMVLEGYFVFSPEFYKDKTRFYLAEVWKEYSKGDSRYAGRDSAVVSVEGITAVLEGPASLLTLYAIATKKSYRYALQLAISLGQLYGTLVYFLTAVLDGDNFATNMFYYYAYYVLANSFWIFIPTMISIHCWKKICYAVGAQEEKKKTKVR</sequence>
<dbReference type="EMBL" id="CM044701">
    <property type="protein sequence ID" value="KAI5679877.1"/>
    <property type="molecule type" value="Genomic_DNA"/>
</dbReference>
<reference evidence="2" key="1">
    <citation type="journal article" date="2023" name="Nat. Plants">
        <title>Single-cell RNA sequencing provides a high-resolution roadmap for understanding the multicellular compartmentation of specialized metabolism.</title>
        <authorList>
            <person name="Sun S."/>
            <person name="Shen X."/>
            <person name="Li Y."/>
            <person name="Li Y."/>
            <person name="Wang S."/>
            <person name="Li R."/>
            <person name="Zhang H."/>
            <person name="Shen G."/>
            <person name="Guo B."/>
            <person name="Wei J."/>
            <person name="Xu J."/>
            <person name="St-Pierre B."/>
            <person name="Chen S."/>
            <person name="Sun C."/>
        </authorList>
    </citation>
    <scope>NUCLEOTIDE SEQUENCE [LARGE SCALE GENOMIC DNA]</scope>
</reference>
<organism evidence="1 2">
    <name type="scientific">Catharanthus roseus</name>
    <name type="common">Madagascar periwinkle</name>
    <name type="synonym">Vinca rosea</name>
    <dbReference type="NCBI Taxonomy" id="4058"/>
    <lineage>
        <taxon>Eukaryota</taxon>
        <taxon>Viridiplantae</taxon>
        <taxon>Streptophyta</taxon>
        <taxon>Embryophyta</taxon>
        <taxon>Tracheophyta</taxon>
        <taxon>Spermatophyta</taxon>
        <taxon>Magnoliopsida</taxon>
        <taxon>eudicotyledons</taxon>
        <taxon>Gunneridae</taxon>
        <taxon>Pentapetalae</taxon>
        <taxon>asterids</taxon>
        <taxon>lamiids</taxon>
        <taxon>Gentianales</taxon>
        <taxon>Apocynaceae</taxon>
        <taxon>Rauvolfioideae</taxon>
        <taxon>Vinceae</taxon>
        <taxon>Catharanthinae</taxon>
        <taxon>Catharanthus</taxon>
    </lineage>
</organism>
<comment type="caution">
    <text evidence="1">The sequence shown here is derived from an EMBL/GenBank/DDBJ whole genome shotgun (WGS) entry which is preliminary data.</text>
</comment>
<accession>A0ACC0C4U2</accession>
<name>A0ACC0C4U2_CATRO</name>
<proteinExistence type="predicted"/>
<dbReference type="Proteomes" id="UP001060085">
    <property type="component" value="Linkage Group LG01"/>
</dbReference>
<evidence type="ECO:0000313" key="2">
    <source>
        <dbReference type="Proteomes" id="UP001060085"/>
    </source>
</evidence>
<gene>
    <name evidence="1" type="ORF">M9H77_01104</name>
</gene>
<keyword evidence="2" id="KW-1185">Reference proteome</keyword>